<protein>
    <submittedName>
        <fullName evidence="3">Plasma membrane localization protein</fullName>
    </submittedName>
</protein>
<feature type="region of interest" description="Disordered" evidence="2">
    <location>
        <begin position="596"/>
        <end position="705"/>
    </location>
</feature>
<dbReference type="RefSeq" id="XP_028476757.1">
    <property type="nucleotide sequence ID" value="XM_028622864.1"/>
</dbReference>
<evidence type="ECO:0000256" key="2">
    <source>
        <dbReference type="SAM" id="MobiDB-lite"/>
    </source>
</evidence>
<sequence length="1030" mass="109940">MGCLPCMALNPEVTALNDCYPPPKELVKAAPEFQPLSQDLSKLTYTATNKPSSLAKIGDELEKRVTREAKGSSGGYPKSRASLLISLRILQKLLTECKRDIGLFTRQTMRMISASLDVKVYQTNNTDLEVVSRAASCFVAFATYTDGASIGVDDSLTHSYLSLLSKFASLATSHPSSEKPDVEEQSRARLIGLSALSGAANSEAVFSSSVEFPRQVNVIVPALLSILGEAPLAELKVTSASVTTGEPVSPYFHEVVAGGLPPGPRTDRRAPSLQEHVPGEKGPSSEDVYSAAFRCLYNLVSECQSNQAERVLDVVFNFFDRHGWQDVERCCWITERMTAAMLLQSRSIVPTALVDLLLNMPDDVPPTAKHTTVVAMVTTVLSSSVSLVGLGVTDILASLISVIIRRVSVDQRDGLIPALVNCVASLGTHIYYADQINDIVEEIAVQMAAIPSTDPARQEILRVLIHCITGVMSAADRGDEAEARAVSPTSEWPEKSDKGKGPQLESPAVEIPRRDLGRRNPIAPEVWQETLPLLCEATYPVRAVYARALLFYLETEMPRDRKPRPDEPNIVRFCNALQAAIYTLAVSSRLGVGEPLPSMPATPKEEILEGGNKTRSSTPHSMTPPRGSVTFNVVSPTPGTETPSGTGPLYGNGLGNGVPSPRTSMSNNGSAFPGTFNPDIERTMSQRSTHGGATPPRKPLRGGRRVSLPLNRLLQSSPEITSFDNVATPFDYAVILRILDELNNCCPVAALLTEVPMLLALDRDAGCELIRRNAGAAEDSAWVLERKRACRETAAVSWRRLGVRWGVPHVIELSDRAINSLSEPFIVPEYRNPAGHGIEFRDEPAQFVRDNTEGESAASSLPLLDATELIAAFSDAPAPKAASMRDAPWLQARFSAPWSVEAAIRESVERFTSPVAGSDSAAAATLMAIPNTSYQSLGRPVSRAVDVSDLREALGNGAAGSAAGSIISTSPSTGAAGGFGALGSGGHGAGGAANAGNAGAVGAVAGEKRAKPDAKEILKEIFKDKKPSRA</sequence>
<dbReference type="Proteomes" id="UP000279236">
    <property type="component" value="Unassembled WGS sequence"/>
</dbReference>
<feature type="compositionally biased region" description="Low complexity" evidence="2">
    <location>
        <begin position="635"/>
        <end position="647"/>
    </location>
</feature>
<evidence type="ECO:0000313" key="3">
    <source>
        <dbReference type="EMBL" id="RSH82525.1"/>
    </source>
</evidence>
<proteinExistence type="inferred from homology"/>
<dbReference type="PANTHER" id="PTHR47766:SF1">
    <property type="entry name" value="PROTEIN EFR3"/>
    <property type="match status" value="1"/>
</dbReference>
<comment type="caution">
    <text evidence="3">The sequence shown here is derived from an EMBL/GenBank/DDBJ whole genome shotgun (WGS) entry which is preliminary data.</text>
</comment>
<dbReference type="PANTHER" id="PTHR47766">
    <property type="entry name" value="PROTEIN EFR3"/>
    <property type="match status" value="1"/>
</dbReference>
<dbReference type="InterPro" id="IPR016024">
    <property type="entry name" value="ARM-type_fold"/>
</dbReference>
<dbReference type="GO" id="GO:0072659">
    <property type="term" value="P:protein localization to plasma membrane"/>
    <property type="evidence" value="ECO:0007669"/>
    <property type="project" value="InterPro"/>
</dbReference>
<dbReference type="OrthoDB" id="274691at2759"/>
<dbReference type="Pfam" id="PF21072">
    <property type="entry name" value="EFR3"/>
    <property type="match status" value="1"/>
</dbReference>
<dbReference type="SUPFAM" id="SSF48371">
    <property type="entry name" value="ARM repeat"/>
    <property type="match status" value="1"/>
</dbReference>
<dbReference type="InterPro" id="IPR049150">
    <property type="entry name" value="EFR3_HEAT-like_rpt"/>
</dbReference>
<dbReference type="InterPro" id="IPR039786">
    <property type="entry name" value="EFR3"/>
</dbReference>
<gene>
    <name evidence="3" type="primary">EFR3</name>
    <name evidence="3" type="ORF">EHS24_007505</name>
</gene>
<evidence type="ECO:0000256" key="1">
    <source>
        <dbReference type="ARBA" id="ARBA00010216"/>
    </source>
</evidence>
<dbReference type="STRING" id="105984.A0A427XUW1"/>
<feature type="region of interest" description="Disordered" evidence="2">
    <location>
        <begin position="260"/>
        <end position="284"/>
    </location>
</feature>
<dbReference type="AlphaFoldDB" id="A0A427XUW1"/>
<accession>A0A427XUW1</accession>
<keyword evidence="4" id="KW-1185">Reference proteome</keyword>
<reference evidence="3 4" key="1">
    <citation type="submission" date="2018-11" db="EMBL/GenBank/DDBJ databases">
        <title>Genome sequence of Apiotrichum porosum DSM 27194.</title>
        <authorList>
            <person name="Aliyu H."/>
            <person name="Gorte O."/>
            <person name="Ochsenreither K."/>
        </authorList>
    </citation>
    <scope>NUCLEOTIDE SEQUENCE [LARGE SCALE GENOMIC DNA]</scope>
    <source>
        <strain evidence="3 4">DSM 27194</strain>
    </source>
</reference>
<evidence type="ECO:0000313" key="4">
    <source>
        <dbReference type="Proteomes" id="UP000279236"/>
    </source>
</evidence>
<dbReference type="GeneID" id="39592048"/>
<dbReference type="EMBL" id="RSCE01000005">
    <property type="protein sequence ID" value="RSH82525.1"/>
    <property type="molecule type" value="Genomic_DNA"/>
</dbReference>
<name>A0A427XUW1_9TREE</name>
<feature type="region of interest" description="Disordered" evidence="2">
    <location>
        <begin position="479"/>
        <end position="513"/>
    </location>
</feature>
<organism evidence="3 4">
    <name type="scientific">Apiotrichum porosum</name>
    <dbReference type="NCBI Taxonomy" id="105984"/>
    <lineage>
        <taxon>Eukaryota</taxon>
        <taxon>Fungi</taxon>
        <taxon>Dikarya</taxon>
        <taxon>Basidiomycota</taxon>
        <taxon>Agaricomycotina</taxon>
        <taxon>Tremellomycetes</taxon>
        <taxon>Trichosporonales</taxon>
        <taxon>Trichosporonaceae</taxon>
        <taxon>Apiotrichum</taxon>
    </lineage>
</organism>
<feature type="compositionally biased region" description="Polar residues" evidence="2">
    <location>
        <begin position="661"/>
        <end position="670"/>
    </location>
</feature>
<comment type="similarity">
    <text evidence="1">Belongs to the EFR3 family.</text>
</comment>